<keyword evidence="1" id="KW-0812">Transmembrane</keyword>
<dbReference type="HOGENOM" id="CLU_200163_0_0_2"/>
<feature type="domain" description="DUF8131" evidence="2">
    <location>
        <begin position="5"/>
        <end position="64"/>
    </location>
</feature>
<sequence length="67" mass="6638">MPIDALSPRQAAAVGALALIPVALYGYTLSATAAAFSTVNVLLTLAVLYIAMSPVEGGHHGDSGAAV</sequence>
<accession>A0A1U7EWV8</accession>
<dbReference type="Pfam" id="PF26452">
    <property type="entry name" value="DUF8131"/>
    <property type="match status" value="1"/>
</dbReference>
<dbReference type="KEGG" id="nph:NP_2968A"/>
<dbReference type="AlphaFoldDB" id="A0A1U7EWV8"/>
<feature type="transmembrane region" description="Helical" evidence="1">
    <location>
        <begin position="12"/>
        <end position="28"/>
    </location>
</feature>
<feature type="transmembrane region" description="Helical" evidence="1">
    <location>
        <begin position="34"/>
        <end position="52"/>
    </location>
</feature>
<reference evidence="3 4" key="1">
    <citation type="journal article" date="2005" name="Genome Res.">
        <title>Living with two extremes: conclusions from the genome sequence of Natronomonas pharaonis.</title>
        <authorList>
            <person name="Falb M."/>
            <person name="Pfeiffer F."/>
            <person name="Palm P."/>
            <person name="Rodewald K."/>
            <person name="Hickmann V."/>
            <person name="Tittor J."/>
            <person name="Oesterhelt D."/>
        </authorList>
    </citation>
    <scope>NUCLEOTIDE SEQUENCE [LARGE SCALE GENOMIC DNA]</scope>
    <source>
        <strain evidence="4">ATCC 35678 / DSM 2160 / CIP 103997 / JCM 8858 / NBRC 14720 / NCIMB 2260 / Gabara</strain>
    </source>
</reference>
<dbReference type="EC" id="1.9.3.-" evidence="3"/>
<gene>
    <name evidence="3" type="primary">cbaE</name>
    <name evidence="3" type="ordered locus">NP_2968A</name>
</gene>
<keyword evidence="1" id="KW-1133">Transmembrane helix</keyword>
<dbReference type="GO" id="GO:0016491">
    <property type="term" value="F:oxidoreductase activity"/>
    <property type="evidence" value="ECO:0007669"/>
    <property type="project" value="UniProtKB-KW"/>
</dbReference>
<dbReference type="STRING" id="348780.NP_2968A"/>
<dbReference type="eggNOG" id="arCOG10155">
    <property type="taxonomic scope" value="Archaea"/>
</dbReference>
<keyword evidence="4" id="KW-1185">Reference proteome</keyword>
<dbReference type="EnsemblBacteria" id="CAI49575">
    <property type="protein sequence ID" value="CAI49575"/>
    <property type="gene ID" value="NP_2968A"/>
</dbReference>
<evidence type="ECO:0000259" key="2">
    <source>
        <dbReference type="Pfam" id="PF26452"/>
    </source>
</evidence>
<protein>
    <submittedName>
        <fullName evidence="3">Ba3-type terminal oxidase subunit CbaE</fullName>
        <ecNumber evidence="3">1.9.3.-</ecNumber>
    </submittedName>
</protein>
<dbReference type="InterPro" id="IPR058444">
    <property type="entry name" value="DUF8131"/>
</dbReference>
<evidence type="ECO:0000313" key="4">
    <source>
        <dbReference type="Proteomes" id="UP000002698"/>
    </source>
</evidence>
<dbReference type="EMBL" id="CR936257">
    <property type="protein sequence ID" value="CAI49575.1"/>
    <property type="molecule type" value="Genomic_DNA"/>
</dbReference>
<keyword evidence="3" id="KW-0560">Oxidoreductase</keyword>
<dbReference type="GeneID" id="3702565"/>
<dbReference type="RefSeq" id="WP_011323199.1">
    <property type="nucleotide sequence ID" value="NC_007426.1"/>
</dbReference>
<dbReference type="OrthoDB" id="170780at2157"/>
<evidence type="ECO:0000256" key="1">
    <source>
        <dbReference type="SAM" id="Phobius"/>
    </source>
</evidence>
<evidence type="ECO:0000313" key="3">
    <source>
        <dbReference type="EMBL" id="CAI49575.1"/>
    </source>
</evidence>
<name>A0A1U7EWV8_NATPD</name>
<dbReference type="Proteomes" id="UP000002698">
    <property type="component" value="Chromosome"/>
</dbReference>
<keyword evidence="1" id="KW-0472">Membrane</keyword>
<proteinExistence type="predicted"/>
<organism evidence="3 4">
    <name type="scientific">Natronomonas pharaonis (strain ATCC 35678 / DSM 2160 / CIP 103997 / JCM 8858 / NBRC 14720 / NCIMB 2260 / Gabara)</name>
    <name type="common">Halobacterium pharaonis</name>
    <dbReference type="NCBI Taxonomy" id="348780"/>
    <lineage>
        <taxon>Archaea</taxon>
        <taxon>Methanobacteriati</taxon>
        <taxon>Methanobacteriota</taxon>
        <taxon>Stenosarchaea group</taxon>
        <taxon>Halobacteria</taxon>
        <taxon>Halobacteriales</taxon>
        <taxon>Natronomonadaceae</taxon>
        <taxon>Natronomonas</taxon>
    </lineage>
</organism>